<sequence>MTDGALPDWQLWAVVLGGGIATIALRLVPLVLGDALASEGIRRFFDRAGTGVLGGIIATSALRTGQTLLTGVPAAGPAVALLAVIVAFALAAWRGGTILPTAAGLALILLAGLV</sequence>
<feature type="transmembrane region" description="Helical" evidence="1">
    <location>
        <begin position="12"/>
        <end position="32"/>
    </location>
</feature>
<feature type="transmembrane region" description="Helical" evidence="1">
    <location>
        <begin position="97"/>
        <end position="113"/>
    </location>
</feature>
<keyword evidence="1" id="KW-0472">Membrane</keyword>
<dbReference type="Pfam" id="PF05437">
    <property type="entry name" value="AzlD"/>
    <property type="match status" value="1"/>
</dbReference>
<keyword evidence="1" id="KW-1133">Transmembrane helix</keyword>
<keyword evidence="1" id="KW-0812">Transmembrane</keyword>
<feature type="transmembrane region" description="Helical" evidence="1">
    <location>
        <begin position="68"/>
        <end position="90"/>
    </location>
</feature>
<dbReference type="RefSeq" id="WP_078706370.1">
    <property type="nucleotide sequence ID" value="NZ_FUXL01000001.1"/>
</dbReference>
<proteinExistence type="predicted"/>
<dbReference type="AlphaFoldDB" id="A0A1T4L3V8"/>
<name>A0A1T4L3V8_9HYPH</name>
<dbReference type="InterPro" id="IPR008407">
    <property type="entry name" value="Brnchd-chn_aa_trnsp_AzlD"/>
</dbReference>
<dbReference type="STRING" id="1365950.SAMN05428963_10133"/>
<dbReference type="OrthoDB" id="8481461at2"/>
<reference evidence="3" key="1">
    <citation type="submission" date="2017-02" db="EMBL/GenBank/DDBJ databases">
        <authorList>
            <person name="Varghese N."/>
            <person name="Submissions S."/>
        </authorList>
    </citation>
    <scope>NUCLEOTIDE SEQUENCE [LARGE SCALE GENOMIC DNA]</scope>
    <source>
        <strain evidence="3">USBA 369</strain>
    </source>
</reference>
<accession>A0A1T4L3V8</accession>
<gene>
    <name evidence="2" type="ORF">SAMN05428963_10133</name>
</gene>
<organism evidence="2 3">
    <name type="scientific">Consotaella salsifontis</name>
    <dbReference type="NCBI Taxonomy" id="1365950"/>
    <lineage>
        <taxon>Bacteria</taxon>
        <taxon>Pseudomonadati</taxon>
        <taxon>Pseudomonadota</taxon>
        <taxon>Alphaproteobacteria</taxon>
        <taxon>Hyphomicrobiales</taxon>
        <taxon>Aurantimonadaceae</taxon>
        <taxon>Consotaella</taxon>
    </lineage>
</organism>
<evidence type="ECO:0000313" key="3">
    <source>
        <dbReference type="Proteomes" id="UP000190135"/>
    </source>
</evidence>
<dbReference type="Proteomes" id="UP000190135">
    <property type="component" value="Unassembled WGS sequence"/>
</dbReference>
<dbReference type="EMBL" id="FUXL01000001">
    <property type="protein sequence ID" value="SJZ49200.1"/>
    <property type="molecule type" value="Genomic_DNA"/>
</dbReference>
<evidence type="ECO:0000256" key="1">
    <source>
        <dbReference type="SAM" id="Phobius"/>
    </source>
</evidence>
<evidence type="ECO:0000313" key="2">
    <source>
        <dbReference type="EMBL" id="SJZ49200.1"/>
    </source>
</evidence>
<protein>
    <submittedName>
        <fullName evidence="2">Branched-chain amino acid transport protein (AzlD)</fullName>
    </submittedName>
</protein>
<keyword evidence="3" id="KW-1185">Reference proteome</keyword>